<sequence>MKERARRIHITSSGPRTGTTLLAEVMKTCFEIDGYCDHEAPLCRSNSSFGKCNIILTKYPSDIKYFEKVLKWDPKLFVICLIRDPRDMVCSYHGKIEDKYYCDLKYWFSFIKDFEKLKGNPRVLLIKYEDFTQNPDRVQELIMENAPFLIKKHNFSEFHLFAQPVNDSLKALKKLRPIESKGIGNWKNHLPRIKQQIQEFDSIDSSLIAFGYESDTNWSELLKNVESEIFVTVKKNVHGVWRQTKSLILTYLNIYLEKRGVDPDKFLAPFKKII</sequence>
<protein>
    <submittedName>
        <fullName evidence="2">Sulfotransferase family protein</fullName>
    </submittedName>
</protein>
<dbReference type="RefSeq" id="WP_128249691.1">
    <property type="nucleotide sequence ID" value="NZ_CP034951.1"/>
</dbReference>
<keyword evidence="3" id="KW-1185">Reference proteome</keyword>
<dbReference type="AlphaFoldDB" id="A0A410G220"/>
<organism evidence="2 3">
    <name type="scientific">Aequorivita ciconiae</name>
    <dbReference type="NCBI Taxonomy" id="2494375"/>
    <lineage>
        <taxon>Bacteria</taxon>
        <taxon>Pseudomonadati</taxon>
        <taxon>Bacteroidota</taxon>
        <taxon>Flavobacteriia</taxon>
        <taxon>Flavobacteriales</taxon>
        <taxon>Flavobacteriaceae</taxon>
        <taxon>Aequorivita</taxon>
    </lineage>
</organism>
<dbReference type="InterPro" id="IPR027417">
    <property type="entry name" value="P-loop_NTPase"/>
</dbReference>
<dbReference type="GO" id="GO:0008146">
    <property type="term" value="F:sulfotransferase activity"/>
    <property type="evidence" value="ECO:0007669"/>
    <property type="project" value="InterPro"/>
</dbReference>
<gene>
    <name evidence="2" type="ORF">EI546_05975</name>
</gene>
<evidence type="ECO:0000313" key="2">
    <source>
        <dbReference type="EMBL" id="QAA81303.1"/>
    </source>
</evidence>
<dbReference type="EMBL" id="CP034951">
    <property type="protein sequence ID" value="QAA81303.1"/>
    <property type="molecule type" value="Genomic_DNA"/>
</dbReference>
<dbReference type="InterPro" id="IPR000863">
    <property type="entry name" value="Sulfotransferase_dom"/>
</dbReference>
<proteinExistence type="predicted"/>
<keyword evidence="2" id="KW-0808">Transferase</keyword>
<dbReference type="Proteomes" id="UP000285517">
    <property type="component" value="Chromosome"/>
</dbReference>
<evidence type="ECO:0000259" key="1">
    <source>
        <dbReference type="Pfam" id="PF00685"/>
    </source>
</evidence>
<dbReference type="Pfam" id="PF00685">
    <property type="entry name" value="Sulfotransfer_1"/>
    <property type="match status" value="1"/>
</dbReference>
<name>A0A410G220_9FLAO</name>
<reference evidence="2 3" key="1">
    <citation type="submission" date="2019-01" db="EMBL/GenBank/DDBJ databases">
        <title>Complete genome sequencing of Aequorivita sp. H23M31.</title>
        <authorList>
            <person name="Bae J.-W."/>
        </authorList>
    </citation>
    <scope>NUCLEOTIDE SEQUENCE [LARGE SCALE GENOMIC DNA]</scope>
    <source>
        <strain evidence="2 3">H23M31</strain>
    </source>
</reference>
<dbReference type="SUPFAM" id="SSF52540">
    <property type="entry name" value="P-loop containing nucleoside triphosphate hydrolases"/>
    <property type="match status" value="1"/>
</dbReference>
<dbReference type="Gene3D" id="3.40.50.300">
    <property type="entry name" value="P-loop containing nucleotide triphosphate hydrolases"/>
    <property type="match status" value="1"/>
</dbReference>
<dbReference type="KEGG" id="aev:EI546_05975"/>
<feature type="domain" description="Sulfotransferase" evidence="1">
    <location>
        <begin position="71"/>
        <end position="202"/>
    </location>
</feature>
<evidence type="ECO:0000313" key="3">
    <source>
        <dbReference type="Proteomes" id="UP000285517"/>
    </source>
</evidence>
<dbReference type="OrthoDB" id="1437579at2"/>
<accession>A0A410G220</accession>